<reference evidence="4" key="2">
    <citation type="submission" date="2021-05" db="EMBL/GenBank/DDBJ databases">
        <title>Protein family content uncovers lineage relationships and bacterial pathway maintenance mechanisms in DPANN archaea.</title>
        <authorList>
            <person name="Castelle C.J."/>
            <person name="Meheust R."/>
            <person name="Jaffe A.L."/>
            <person name="Seitz K."/>
            <person name="Gong X."/>
            <person name="Baker B.J."/>
            <person name="Banfield J.F."/>
        </authorList>
    </citation>
    <scope>NUCLEOTIDE SEQUENCE</scope>
    <source>
        <strain evidence="4">RIFCSPLOWO2_01_FULL_58_19</strain>
    </source>
</reference>
<dbReference type="InterPro" id="IPR006979">
    <property type="entry name" value="Nre_C"/>
</dbReference>
<dbReference type="InterPro" id="IPR033167">
    <property type="entry name" value="Nre"/>
</dbReference>
<comment type="caution">
    <text evidence="4">The sequence shown here is derived from an EMBL/GenBank/DDBJ whole genome shotgun (WGS) entry which is preliminary data.</text>
</comment>
<dbReference type="GO" id="GO:0006281">
    <property type="term" value="P:DNA repair"/>
    <property type="evidence" value="ECO:0007669"/>
    <property type="project" value="UniProtKB-UniRule"/>
</dbReference>
<dbReference type="HAMAP" id="MF_02096">
    <property type="entry name" value="Nre"/>
    <property type="match status" value="1"/>
</dbReference>
<dbReference type="PANTHER" id="PTHR38136">
    <property type="entry name" value="DNA REPAIR PROTEIN"/>
    <property type="match status" value="1"/>
</dbReference>
<feature type="domain" description="Archaeal Nre C-terminal" evidence="3">
    <location>
        <begin position="299"/>
        <end position="409"/>
    </location>
</feature>
<keyword evidence="1" id="KW-0234">DNA repair</keyword>
<sequence>MISPQLCVRCKGRLWCGPKCFILEKFEAHRKVTRKLVGKFFQGSSPPSVFVGWHGYPKVTIAPVSPPEILDNAGFMDEPDRWFGLSTEKIVQMRETLIQSKKPIDIHQAANPDYKLMEIQEVAMSAEPLDIEVELEKAPEARLSFQESAAPIGMSAPLKKFKLTDNPKVLPKVEYLVSDSEAKSGTALLELYRAGVSVHSLTKLLSAGLLGVQKRRKFVPTRWSITAVDSNVSKQLVDEKVKFYPTIDEYQLFQSHYLDNHFYVLLLPEKWCFEQLETWEPGGAWAVNASEPIIMADWEGYRGRKDYADDVAGAYYSARLAVAEHLVKEKRQAGCIVFREIGEGYSLPLGTWQIRENVRNALKYPPMRFGDFALVQAFLEKKLKTSFKAYKAKSKLLDKLTNQRKLTAWLQ</sequence>
<reference evidence="4" key="1">
    <citation type="submission" date="2021-03" db="EMBL/GenBank/DDBJ databases">
        <authorList>
            <person name="Jaffe A."/>
        </authorList>
    </citation>
    <scope>NUCLEOTIDE SEQUENCE</scope>
    <source>
        <strain evidence="4">RIFCSPLOWO2_01_FULL_58_19</strain>
    </source>
</reference>
<keyword evidence="1" id="KW-0227">DNA damage</keyword>
<name>A0A8T4LCX0_9ARCH</name>
<dbReference type="Pfam" id="PF04895">
    <property type="entry name" value="Nre_C"/>
    <property type="match status" value="1"/>
</dbReference>
<accession>A0A8T4LCX0</accession>
<dbReference type="Pfam" id="PF04894">
    <property type="entry name" value="Nre_N"/>
    <property type="match status" value="1"/>
</dbReference>
<dbReference type="Proteomes" id="UP000678237">
    <property type="component" value="Unassembled WGS sequence"/>
</dbReference>
<feature type="domain" description="Archaeal Nre N-terminal" evidence="2">
    <location>
        <begin position="18"/>
        <end position="285"/>
    </location>
</feature>
<dbReference type="EMBL" id="JAGVWE010000002">
    <property type="protein sequence ID" value="MBS3062500.1"/>
    <property type="molecule type" value="Genomic_DNA"/>
</dbReference>
<organism evidence="4 5">
    <name type="scientific">Candidatus Iainarchaeum sp</name>
    <dbReference type="NCBI Taxonomy" id="3101447"/>
    <lineage>
        <taxon>Archaea</taxon>
        <taxon>Candidatus Iainarchaeota</taxon>
        <taxon>Candidatus Iainarchaeia</taxon>
        <taxon>Candidatus Iainarchaeales</taxon>
        <taxon>Candidatus Iainarchaeaceae</taxon>
        <taxon>Candidatus Iainarchaeum</taxon>
    </lineage>
</organism>
<comment type="caution">
    <text evidence="1">Lacks conserved residue(s) required for the propagation of feature annotation.</text>
</comment>
<dbReference type="PANTHER" id="PTHR38136:SF2">
    <property type="entry name" value="DNA REPAIR PROTEIN"/>
    <property type="match status" value="1"/>
</dbReference>
<dbReference type="InterPro" id="IPR006978">
    <property type="entry name" value="Nre_N"/>
</dbReference>
<dbReference type="AlphaFoldDB" id="A0A8T4LCX0"/>
<evidence type="ECO:0000313" key="5">
    <source>
        <dbReference type="Proteomes" id="UP000678237"/>
    </source>
</evidence>
<evidence type="ECO:0000259" key="2">
    <source>
        <dbReference type="Pfam" id="PF04894"/>
    </source>
</evidence>
<evidence type="ECO:0000313" key="4">
    <source>
        <dbReference type="EMBL" id="MBS3062500.1"/>
    </source>
</evidence>
<gene>
    <name evidence="4" type="ORF">J4203_01380</name>
</gene>
<evidence type="ECO:0000256" key="1">
    <source>
        <dbReference type="HAMAP-Rule" id="MF_02096"/>
    </source>
</evidence>
<protein>
    <recommendedName>
        <fullName evidence="1">DNA repair protein</fullName>
    </recommendedName>
</protein>
<proteinExistence type="inferred from homology"/>
<comment type="similarity">
    <text evidence="1">Belongs to the Nre family.</text>
</comment>
<evidence type="ECO:0000259" key="3">
    <source>
        <dbReference type="Pfam" id="PF04895"/>
    </source>
</evidence>
<comment type="function">
    <text evidence="1">Involved in DNA damage repair.</text>
</comment>